<dbReference type="GO" id="GO:0006529">
    <property type="term" value="P:asparagine biosynthetic process"/>
    <property type="evidence" value="ECO:0007669"/>
    <property type="project" value="UniProtKB-KW"/>
</dbReference>
<evidence type="ECO:0000256" key="1">
    <source>
        <dbReference type="ARBA" id="ARBA00022605"/>
    </source>
</evidence>
<dbReference type="PROSITE" id="PS51278">
    <property type="entry name" value="GATASE_TYPE_2"/>
    <property type="match status" value="1"/>
</dbReference>
<feature type="domain" description="Glutamine amidotransferase type-2" evidence="4">
    <location>
        <begin position="2"/>
        <end position="272"/>
    </location>
</feature>
<dbReference type="InterPro" id="IPR017932">
    <property type="entry name" value="GATase_2_dom"/>
</dbReference>
<dbReference type="PANTHER" id="PTHR45937">
    <property type="entry name" value="ASPARAGINE SYNTHETASE DOMAIN-CONTAINING PROTEIN 1"/>
    <property type="match status" value="1"/>
</dbReference>
<keyword evidence="1" id="KW-0028">Amino-acid biosynthesis</keyword>
<dbReference type="InterPro" id="IPR029055">
    <property type="entry name" value="Ntn_hydrolases_N"/>
</dbReference>
<dbReference type="Pfam" id="PF13537">
    <property type="entry name" value="GATase_7"/>
    <property type="match status" value="1"/>
</dbReference>
<protein>
    <submittedName>
        <fullName evidence="5">Putative asparagine synthase</fullName>
    </submittedName>
</protein>
<dbReference type="Gene3D" id="3.60.20.10">
    <property type="entry name" value="Glutamine Phosphoribosylpyrophosphate, subunit 1, domain 1"/>
    <property type="match status" value="1"/>
</dbReference>
<accession>A0A224XLE6</accession>
<dbReference type="SUPFAM" id="SSF56235">
    <property type="entry name" value="N-terminal nucleophile aminohydrolases (Ntn hydrolases)"/>
    <property type="match status" value="1"/>
</dbReference>
<dbReference type="GO" id="GO:0004066">
    <property type="term" value="F:asparagine synthase (glutamine-hydrolyzing) activity"/>
    <property type="evidence" value="ECO:0007669"/>
    <property type="project" value="InterPro"/>
</dbReference>
<evidence type="ECO:0000256" key="3">
    <source>
        <dbReference type="ARBA" id="ARBA00022962"/>
    </source>
</evidence>
<dbReference type="SUPFAM" id="SSF52402">
    <property type="entry name" value="Adenine nucleotide alpha hydrolases-like"/>
    <property type="match status" value="1"/>
</dbReference>
<keyword evidence="3" id="KW-0315">Glutamine amidotransferase</keyword>
<dbReference type="PANTHER" id="PTHR45937:SF1">
    <property type="entry name" value="ASPARAGINE SYNTHETASE DOMAIN-CONTAINING PROTEIN 1"/>
    <property type="match status" value="1"/>
</dbReference>
<dbReference type="Pfam" id="PF00733">
    <property type="entry name" value="Asn_synthase"/>
    <property type="match status" value="1"/>
</dbReference>
<name>A0A224XLE6_9HEMI</name>
<reference evidence="5" key="1">
    <citation type="journal article" date="2018" name="PLoS Negl. Trop. Dis.">
        <title>An insight into the salivary gland and fat body transcriptome of Panstrongylus lignarius (Hemiptera: Heteroptera), the main vector of Chagas disease in Peru.</title>
        <authorList>
            <person name="Nevoa J.C."/>
            <person name="Mendes M.T."/>
            <person name="da Silva M.V."/>
            <person name="Soares S.C."/>
            <person name="Oliveira C.J.F."/>
            <person name="Ribeiro J.M.C."/>
        </authorList>
    </citation>
    <scope>NUCLEOTIDE SEQUENCE</scope>
</reference>
<proteinExistence type="predicted"/>
<dbReference type="EMBL" id="GFTR01007176">
    <property type="protein sequence ID" value="JAW09250.1"/>
    <property type="molecule type" value="Transcribed_RNA"/>
</dbReference>
<dbReference type="InterPro" id="IPR014729">
    <property type="entry name" value="Rossmann-like_a/b/a_fold"/>
</dbReference>
<dbReference type="InterPro" id="IPR001962">
    <property type="entry name" value="Asn_synthase"/>
</dbReference>
<dbReference type="Gene3D" id="3.40.50.620">
    <property type="entry name" value="HUPs"/>
    <property type="match status" value="1"/>
</dbReference>
<sequence>MCGILLNIFRSSNGKIRSKKARELIFNRGPNSCSEIEDIIGNGWNSLILGSVLWTQGDKTGVQPIRDGSGNFLLWNGDVYHGLPNCGETCDSELVFAELVRYDVLSIISKICGPYAFIYYDAIKNTLWFGRDVVGRHSLLWNMNSENLLLTSVCPRSADIEEVPNCGIFEIDLSNPVLDMHFYPWSHLSEDRFKFNVKVGFSIGNKLSHASFISPYNYDWYNKEPERQEIEFLSGFTSSEAAIIFQQLALYLPFDNIIQKIKHLMFQSVEKRIKTKPDYCSNCISSLTICNHSKFAILFSGGLDSTILAAIANYIAPQEESIDLYNVAFKKCGTKSDGFLVPDRRNGYESLKELSLLYPQRKWNFVEINISQEELGELRSQHIADLIYPLKSILDDSLGCALWFAARGKGVLNGQPYVSPARIVLLGMGADEIFGGYSRHRKEFEKQRWSGLGLQLIEEVNNIGKRNLGRDNRVVTDHGRQPRLPYLDENLLEFALSLPPWHRCCLTSNMTAGIGDKILLRSLAWNLGLRYCTTLPKKALQFGSKIANPKEKGHELSENLVHI</sequence>
<evidence type="ECO:0000313" key="5">
    <source>
        <dbReference type="EMBL" id="JAW09250.1"/>
    </source>
</evidence>
<dbReference type="AlphaFoldDB" id="A0A224XLE6"/>
<dbReference type="InterPro" id="IPR051857">
    <property type="entry name" value="Asn_synthetase_domain"/>
</dbReference>
<evidence type="ECO:0000259" key="4">
    <source>
        <dbReference type="PROSITE" id="PS51278"/>
    </source>
</evidence>
<evidence type="ECO:0000256" key="2">
    <source>
        <dbReference type="ARBA" id="ARBA00022888"/>
    </source>
</evidence>
<dbReference type="CDD" id="cd01991">
    <property type="entry name" value="Asn_synthase_B_C"/>
    <property type="match status" value="1"/>
</dbReference>
<keyword evidence="2" id="KW-0061">Asparagine biosynthesis</keyword>
<organism evidence="5">
    <name type="scientific">Panstrongylus lignarius</name>
    <dbReference type="NCBI Taxonomy" id="156445"/>
    <lineage>
        <taxon>Eukaryota</taxon>
        <taxon>Metazoa</taxon>
        <taxon>Ecdysozoa</taxon>
        <taxon>Arthropoda</taxon>
        <taxon>Hexapoda</taxon>
        <taxon>Insecta</taxon>
        <taxon>Pterygota</taxon>
        <taxon>Neoptera</taxon>
        <taxon>Paraneoptera</taxon>
        <taxon>Hemiptera</taxon>
        <taxon>Heteroptera</taxon>
        <taxon>Panheteroptera</taxon>
        <taxon>Cimicomorpha</taxon>
        <taxon>Reduviidae</taxon>
        <taxon>Triatominae</taxon>
        <taxon>Panstrongylus</taxon>
    </lineage>
</organism>